<evidence type="ECO:0000313" key="2">
    <source>
        <dbReference type="Proteomes" id="UP000292052"/>
    </source>
</evidence>
<sequence>MATIIFNRPSSFFPARSSFAFRSAVTALRGRFYAFKINLDNFKAFFNSDS</sequence>
<keyword evidence="2" id="KW-1185">Reference proteome</keyword>
<organism evidence="1 2">
    <name type="scientific">Asbolus verrucosus</name>
    <name type="common">Desert ironclad beetle</name>
    <dbReference type="NCBI Taxonomy" id="1661398"/>
    <lineage>
        <taxon>Eukaryota</taxon>
        <taxon>Metazoa</taxon>
        <taxon>Ecdysozoa</taxon>
        <taxon>Arthropoda</taxon>
        <taxon>Hexapoda</taxon>
        <taxon>Insecta</taxon>
        <taxon>Pterygota</taxon>
        <taxon>Neoptera</taxon>
        <taxon>Endopterygota</taxon>
        <taxon>Coleoptera</taxon>
        <taxon>Polyphaga</taxon>
        <taxon>Cucujiformia</taxon>
        <taxon>Tenebrionidae</taxon>
        <taxon>Pimeliinae</taxon>
        <taxon>Asbolus</taxon>
    </lineage>
</organism>
<dbReference type="AlphaFoldDB" id="A0A482VHB3"/>
<dbReference type="EMBL" id="QDEB01098534">
    <property type="protein sequence ID" value="RZC32262.1"/>
    <property type="molecule type" value="Genomic_DNA"/>
</dbReference>
<comment type="caution">
    <text evidence="1">The sequence shown here is derived from an EMBL/GenBank/DDBJ whole genome shotgun (WGS) entry which is preliminary data.</text>
</comment>
<reference evidence="1 2" key="1">
    <citation type="submission" date="2017-03" db="EMBL/GenBank/DDBJ databases">
        <title>Genome of the blue death feigning beetle - Asbolus verrucosus.</title>
        <authorList>
            <person name="Rider S.D."/>
        </authorList>
    </citation>
    <scope>NUCLEOTIDE SEQUENCE [LARGE SCALE GENOMIC DNA]</scope>
    <source>
        <strain evidence="1">Butters</strain>
        <tissue evidence="1">Head and leg muscle</tissue>
    </source>
</reference>
<accession>A0A482VHB3</accession>
<name>A0A482VHB3_ASBVE</name>
<dbReference type="Proteomes" id="UP000292052">
    <property type="component" value="Unassembled WGS sequence"/>
</dbReference>
<protein>
    <submittedName>
        <fullName evidence="1">Uncharacterized protein</fullName>
    </submittedName>
</protein>
<evidence type="ECO:0000313" key="1">
    <source>
        <dbReference type="EMBL" id="RZC32262.1"/>
    </source>
</evidence>
<gene>
    <name evidence="1" type="ORF">BDFB_004108</name>
</gene>
<proteinExistence type="predicted"/>